<feature type="region of interest" description="Disordered" evidence="1">
    <location>
        <begin position="1"/>
        <end position="21"/>
    </location>
</feature>
<organism evidence="3 4">
    <name type="scientific">Archangium gephyra</name>
    <dbReference type="NCBI Taxonomy" id="48"/>
    <lineage>
        <taxon>Bacteria</taxon>
        <taxon>Pseudomonadati</taxon>
        <taxon>Myxococcota</taxon>
        <taxon>Myxococcia</taxon>
        <taxon>Myxococcales</taxon>
        <taxon>Cystobacterineae</taxon>
        <taxon>Archangiaceae</taxon>
        <taxon>Archangium</taxon>
    </lineage>
</organism>
<protein>
    <recommendedName>
        <fullName evidence="2">DUF559 domain-containing protein</fullName>
    </recommendedName>
</protein>
<feature type="domain" description="DUF559" evidence="2">
    <location>
        <begin position="15"/>
        <end position="56"/>
    </location>
</feature>
<dbReference type="EMBL" id="QFQP01000025">
    <property type="protein sequence ID" value="PZR08379.1"/>
    <property type="molecule type" value="Genomic_DNA"/>
</dbReference>
<evidence type="ECO:0000256" key="1">
    <source>
        <dbReference type="SAM" id="MobiDB-lite"/>
    </source>
</evidence>
<dbReference type="Proteomes" id="UP000249061">
    <property type="component" value="Unassembled WGS sequence"/>
</dbReference>
<feature type="compositionally biased region" description="Basic and acidic residues" evidence="1">
    <location>
        <begin position="10"/>
        <end position="19"/>
    </location>
</feature>
<evidence type="ECO:0000259" key="2">
    <source>
        <dbReference type="Pfam" id="PF04480"/>
    </source>
</evidence>
<sequence length="57" mass="6776">MRSRRNNLGRSRELRKRQTDQQWFADSACPERRLVIDLDGGRHADAEISEHDRRRTG</sequence>
<name>A0A2W5SY50_9BACT</name>
<dbReference type="InterPro" id="IPR007569">
    <property type="entry name" value="DUF559"/>
</dbReference>
<accession>A0A2W5SY50</accession>
<comment type="caution">
    <text evidence="3">The sequence shown here is derived from an EMBL/GenBank/DDBJ whole genome shotgun (WGS) entry which is preliminary data.</text>
</comment>
<proteinExistence type="predicted"/>
<gene>
    <name evidence="3" type="ORF">DI536_24675</name>
</gene>
<evidence type="ECO:0000313" key="4">
    <source>
        <dbReference type="Proteomes" id="UP000249061"/>
    </source>
</evidence>
<dbReference type="Pfam" id="PF04480">
    <property type="entry name" value="DUF559"/>
    <property type="match status" value="1"/>
</dbReference>
<reference evidence="3 4" key="1">
    <citation type="submission" date="2017-08" db="EMBL/GenBank/DDBJ databases">
        <title>Infants hospitalized years apart are colonized by the same room-sourced microbial strains.</title>
        <authorList>
            <person name="Brooks B."/>
            <person name="Olm M.R."/>
            <person name="Firek B.A."/>
            <person name="Baker R."/>
            <person name="Thomas B.C."/>
            <person name="Morowitz M.J."/>
            <person name="Banfield J.F."/>
        </authorList>
    </citation>
    <scope>NUCLEOTIDE SEQUENCE [LARGE SCALE GENOMIC DNA]</scope>
    <source>
        <strain evidence="3">S2_003_000_R2_14</strain>
    </source>
</reference>
<dbReference type="AlphaFoldDB" id="A0A2W5SY50"/>
<evidence type="ECO:0000313" key="3">
    <source>
        <dbReference type="EMBL" id="PZR08379.1"/>
    </source>
</evidence>